<sequence length="160" mass="19200">MNPYDWILLLNLLIKDEQKYEPIVSHLKRMLVSYIQEVGKKDIEITSAFRQKPVVFPKVALEDFDQMKLGKIRNKGWCMALQIKERTYVDFHKVCFYLADKHLYTTYCLQYILEFIDKCKANLKGDNKCFYYLILWYIQVHKALLSIVPKLFEVQRHTQP</sequence>
<dbReference type="EMBL" id="OX465081">
    <property type="protein sequence ID" value="CAI9288377.1"/>
    <property type="molecule type" value="Genomic_DNA"/>
</dbReference>
<evidence type="ECO:0000313" key="1">
    <source>
        <dbReference type="EMBL" id="CAI9288377.1"/>
    </source>
</evidence>
<evidence type="ECO:0000313" key="2">
    <source>
        <dbReference type="Proteomes" id="UP001177003"/>
    </source>
</evidence>
<dbReference type="AlphaFoldDB" id="A0AA35ZAD6"/>
<gene>
    <name evidence="1" type="ORF">LSALG_LOCUS27681</name>
</gene>
<accession>A0AA35ZAD6</accession>
<organism evidence="1 2">
    <name type="scientific">Lactuca saligna</name>
    <name type="common">Willowleaf lettuce</name>
    <dbReference type="NCBI Taxonomy" id="75948"/>
    <lineage>
        <taxon>Eukaryota</taxon>
        <taxon>Viridiplantae</taxon>
        <taxon>Streptophyta</taxon>
        <taxon>Embryophyta</taxon>
        <taxon>Tracheophyta</taxon>
        <taxon>Spermatophyta</taxon>
        <taxon>Magnoliopsida</taxon>
        <taxon>eudicotyledons</taxon>
        <taxon>Gunneridae</taxon>
        <taxon>Pentapetalae</taxon>
        <taxon>asterids</taxon>
        <taxon>campanulids</taxon>
        <taxon>Asterales</taxon>
        <taxon>Asteraceae</taxon>
        <taxon>Cichorioideae</taxon>
        <taxon>Cichorieae</taxon>
        <taxon>Lactucinae</taxon>
        <taxon>Lactuca</taxon>
    </lineage>
</organism>
<proteinExistence type="predicted"/>
<dbReference type="Proteomes" id="UP001177003">
    <property type="component" value="Chromosome 5"/>
</dbReference>
<keyword evidence="2" id="KW-1185">Reference proteome</keyword>
<protein>
    <submittedName>
        <fullName evidence="1">Uncharacterized protein</fullName>
    </submittedName>
</protein>
<name>A0AA35ZAD6_LACSI</name>
<reference evidence="1" key="1">
    <citation type="submission" date="2023-04" db="EMBL/GenBank/DDBJ databases">
        <authorList>
            <person name="Vijverberg K."/>
            <person name="Xiong W."/>
            <person name="Schranz E."/>
        </authorList>
    </citation>
    <scope>NUCLEOTIDE SEQUENCE</scope>
</reference>